<dbReference type="Gene3D" id="3.40.1190.20">
    <property type="match status" value="1"/>
</dbReference>
<dbReference type="GO" id="GO:0008478">
    <property type="term" value="F:pyridoxal kinase activity"/>
    <property type="evidence" value="ECO:0007669"/>
    <property type="project" value="UniProtKB-EC"/>
</dbReference>
<evidence type="ECO:0000256" key="7">
    <source>
        <dbReference type="ARBA" id="ARBA00022840"/>
    </source>
</evidence>
<dbReference type="PANTHER" id="PTHR20858">
    <property type="entry name" value="PHOSPHOMETHYLPYRIMIDINE KINASE"/>
    <property type="match status" value="1"/>
</dbReference>
<dbReference type="InterPro" id="IPR004399">
    <property type="entry name" value="HMP/HMP-P_kinase_dom"/>
</dbReference>
<evidence type="ECO:0000313" key="17">
    <source>
        <dbReference type="Proteomes" id="UP000254621"/>
    </source>
</evidence>
<keyword evidence="14" id="KW-0812">Transmembrane</keyword>
<sequence length="397" mass="42321">MIHEIAPELVLEQMQSIFALDDIAAVKIGLLPTQTHVVMVADFLKSHVKGIPIIVDPVMVFKESDQANTTKMVQAMKTYLLPIATVVTPNLPETELLSSQKITTVSDLTRAAEQLLQDGCQAVYAKGGTRLDGAQVKDVLVEKTGVVSIFEQPKLTTHTNNGAGCTLSAAIASNLGQAKSLTDAAKAAQAFVHAGIEHGVLLNQSFEIGNVWQGAQRAIREGKLMKTKKLTVLSVIIAVNLALSYVIKLPSPTGAGFVSLVEAGIFIAAWNFGPRGGAAVGGVTGLLLDLIAGYPQWMIMSLMIHGAEGYVFGLNSKRLQDKLMMTLIGGTIMVLGYWLAGTMLMWLMAGMSMPWSAAFLATASDIPGNIMQVLVGFVVALIVNKPIQRLLAKADLN</sequence>
<evidence type="ECO:0000256" key="6">
    <source>
        <dbReference type="ARBA" id="ARBA00022777"/>
    </source>
</evidence>
<reference evidence="16 17" key="1">
    <citation type="submission" date="2018-06" db="EMBL/GenBank/DDBJ databases">
        <authorList>
            <consortium name="Pathogen Informatics"/>
            <person name="Doyle S."/>
        </authorList>
    </citation>
    <scope>NUCLEOTIDE SEQUENCE [LARGE SCALE GENOMIC DNA]</scope>
    <source>
        <strain evidence="16 17">NCTC13645</strain>
    </source>
</reference>
<name>A0A380P339_WEIVI</name>
<dbReference type="Pfam" id="PF08543">
    <property type="entry name" value="Phos_pyr_kin"/>
    <property type="match status" value="1"/>
</dbReference>
<keyword evidence="5" id="KW-0547">Nucleotide-binding</keyword>
<dbReference type="Gene3D" id="1.10.1760.20">
    <property type="match status" value="1"/>
</dbReference>
<organism evidence="16 17">
    <name type="scientific">Weissella viridescens</name>
    <name type="common">Lactobacillus viridescens</name>
    <dbReference type="NCBI Taxonomy" id="1629"/>
    <lineage>
        <taxon>Bacteria</taxon>
        <taxon>Bacillati</taxon>
        <taxon>Bacillota</taxon>
        <taxon>Bacilli</taxon>
        <taxon>Lactobacillales</taxon>
        <taxon>Lactobacillaceae</taxon>
        <taxon>Weissella</taxon>
    </lineage>
</organism>
<dbReference type="GO" id="GO:0005524">
    <property type="term" value="F:ATP binding"/>
    <property type="evidence" value="ECO:0007669"/>
    <property type="project" value="UniProtKB-KW"/>
</dbReference>
<dbReference type="Pfam" id="PF07155">
    <property type="entry name" value="ECF-ribofla_trS"/>
    <property type="match status" value="1"/>
</dbReference>
<evidence type="ECO:0000256" key="10">
    <source>
        <dbReference type="ARBA" id="ARBA00042348"/>
    </source>
</evidence>
<evidence type="ECO:0000259" key="15">
    <source>
        <dbReference type="Pfam" id="PF08543"/>
    </source>
</evidence>
<dbReference type="Proteomes" id="UP000254621">
    <property type="component" value="Unassembled WGS sequence"/>
</dbReference>
<keyword evidence="3 16" id="KW-0808">Transferase</keyword>
<dbReference type="EC" id="2.7.1.35" evidence="2"/>
<keyword evidence="7" id="KW-0067">ATP-binding</keyword>
<keyword evidence="14" id="KW-1133">Transmembrane helix</keyword>
<evidence type="ECO:0000256" key="9">
    <source>
        <dbReference type="ARBA" id="ARBA00042307"/>
    </source>
</evidence>
<evidence type="ECO:0000256" key="4">
    <source>
        <dbReference type="ARBA" id="ARBA00022723"/>
    </source>
</evidence>
<evidence type="ECO:0000256" key="1">
    <source>
        <dbReference type="ARBA" id="ARBA00009879"/>
    </source>
</evidence>
<dbReference type="GO" id="GO:0005829">
    <property type="term" value="C:cytosol"/>
    <property type="evidence" value="ECO:0007669"/>
    <property type="project" value="TreeGrafter"/>
</dbReference>
<evidence type="ECO:0000256" key="5">
    <source>
        <dbReference type="ARBA" id="ARBA00022741"/>
    </source>
</evidence>
<evidence type="ECO:0000256" key="13">
    <source>
        <dbReference type="ARBA" id="ARBA00049293"/>
    </source>
</evidence>
<dbReference type="InterPro" id="IPR029056">
    <property type="entry name" value="Ribokinase-like"/>
</dbReference>
<evidence type="ECO:0000256" key="11">
    <source>
        <dbReference type="ARBA" id="ARBA00042396"/>
    </source>
</evidence>
<protein>
    <recommendedName>
        <fullName evidence="2">pyridoxal kinase</fullName>
        <ecNumber evidence="2">2.7.1.35</ecNumber>
    </recommendedName>
    <alternativeName>
        <fullName evidence="10">PN/PL/PM kinase</fullName>
    </alternativeName>
    <alternativeName>
        <fullName evidence="11">Pyridoxal kinase</fullName>
    </alternativeName>
    <alternativeName>
        <fullName evidence="9">Pyridoxamine kinase</fullName>
    </alternativeName>
    <alternativeName>
        <fullName evidence="12">Vitamin B6 kinase</fullName>
    </alternativeName>
</protein>
<dbReference type="GO" id="GO:0016020">
    <property type="term" value="C:membrane"/>
    <property type="evidence" value="ECO:0007669"/>
    <property type="project" value="InterPro"/>
</dbReference>
<evidence type="ECO:0000256" key="14">
    <source>
        <dbReference type="SAM" id="Phobius"/>
    </source>
</evidence>
<feature type="transmembrane region" description="Helical" evidence="14">
    <location>
        <begin position="230"/>
        <end position="247"/>
    </location>
</feature>
<keyword evidence="6 16" id="KW-0418">Kinase</keyword>
<evidence type="ECO:0000256" key="8">
    <source>
        <dbReference type="ARBA" id="ARBA00022842"/>
    </source>
</evidence>
<evidence type="ECO:0000256" key="3">
    <source>
        <dbReference type="ARBA" id="ARBA00022679"/>
    </source>
</evidence>
<comment type="similarity">
    <text evidence="1">Belongs to the ThiD family.</text>
</comment>
<dbReference type="PANTHER" id="PTHR20858:SF19">
    <property type="entry name" value="PYRIDOXINE KINASE"/>
    <property type="match status" value="1"/>
</dbReference>
<dbReference type="GO" id="GO:0008902">
    <property type="term" value="F:hydroxymethylpyrimidine kinase activity"/>
    <property type="evidence" value="ECO:0007669"/>
    <property type="project" value="TreeGrafter"/>
</dbReference>
<dbReference type="GO" id="GO:0046872">
    <property type="term" value="F:metal ion binding"/>
    <property type="evidence" value="ECO:0007669"/>
    <property type="project" value="UniProtKB-KW"/>
</dbReference>
<dbReference type="GO" id="GO:0009228">
    <property type="term" value="P:thiamine biosynthetic process"/>
    <property type="evidence" value="ECO:0007669"/>
    <property type="project" value="InterPro"/>
</dbReference>
<feature type="transmembrane region" description="Helical" evidence="14">
    <location>
        <begin position="366"/>
        <end position="383"/>
    </location>
</feature>
<dbReference type="STRING" id="1629.IV50_GL000319"/>
<evidence type="ECO:0000256" key="2">
    <source>
        <dbReference type="ARBA" id="ARBA00012104"/>
    </source>
</evidence>
<dbReference type="EMBL" id="UHIV01000004">
    <property type="protein sequence ID" value="SUP59278.1"/>
    <property type="molecule type" value="Genomic_DNA"/>
</dbReference>
<gene>
    <name evidence="16" type="primary">thiD_2</name>
    <name evidence="16" type="ORF">NCTC13645_01532</name>
</gene>
<dbReference type="InterPro" id="IPR009825">
    <property type="entry name" value="ECF_substrate-spec-like"/>
</dbReference>
<keyword evidence="4" id="KW-0479">Metal-binding</keyword>
<feature type="transmembrane region" description="Helical" evidence="14">
    <location>
        <begin position="294"/>
        <end position="313"/>
    </location>
</feature>
<evidence type="ECO:0000256" key="12">
    <source>
        <dbReference type="ARBA" id="ARBA00042531"/>
    </source>
</evidence>
<dbReference type="CDD" id="cd01169">
    <property type="entry name" value="HMPP_kinase"/>
    <property type="match status" value="1"/>
</dbReference>
<proteinExistence type="inferred from homology"/>
<keyword evidence="14" id="KW-0472">Membrane</keyword>
<feature type="transmembrane region" description="Helical" evidence="14">
    <location>
        <begin position="325"/>
        <end position="346"/>
    </location>
</feature>
<dbReference type="AlphaFoldDB" id="A0A380P339"/>
<dbReference type="GO" id="GO:0008972">
    <property type="term" value="F:phosphomethylpyrimidine kinase activity"/>
    <property type="evidence" value="ECO:0007669"/>
    <property type="project" value="InterPro"/>
</dbReference>
<keyword evidence="8" id="KW-0460">Magnesium</keyword>
<accession>A0A380P339</accession>
<feature type="domain" description="Pyridoxamine kinase/Phosphomethylpyrimidine kinase" evidence="15">
    <location>
        <begin position="2"/>
        <end position="205"/>
    </location>
</feature>
<dbReference type="SUPFAM" id="SSF53613">
    <property type="entry name" value="Ribokinase-like"/>
    <property type="match status" value="1"/>
</dbReference>
<evidence type="ECO:0000313" key="16">
    <source>
        <dbReference type="EMBL" id="SUP59278.1"/>
    </source>
</evidence>
<comment type="catalytic activity">
    <reaction evidence="13">
        <text>pyridoxal + ATP = pyridoxal 5'-phosphate + ADP + H(+)</text>
        <dbReference type="Rhea" id="RHEA:10224"/>
        <dbReference type="ChEBI" id="CHEBI:15378"/>
        <dbReference type="ChEBI" id="CHEBI:17310"/>
        <dbReference type="ChEBI" id="CHEBI:30616"/>
        <dbReference type="ChEBI" id="CHEBI:456216"/>
        <dbReference type="ChEBI" id="CHEBI:597326"/>
        <dbReference type="EC" id="2.7.1.35"/>
    </reaction>
</comment>
<dbReference type="InterPro" id="IPR013749">
    <property type="entry name" value="PM/HMP-P_kinase-1"/>
</dbReference>